<feature type="domain" description="Transposase IS204/IS1001/IS1096/IS1165 DDE" evidence="1">
    <location>
        <begin position="51"/>
        <end position="315"/>
    </location>
</feature>
<evidence type="ECO:0000313" key="2">
    <source>
        <dbReference type="EMBL" id="BCR36796.1"/>
    </source>
</evidence>
<evidence type="ECO:0000313" key="3">
    <source>
        <dbReference type="Proteomes" id="UP000620133"/>
    </source>
</evidence>
<protein>
    <recommendedName>
        <fullName evidence="1">Transposase IS204/IS1001/IS1096/IS1165 DDE domain-containing protein</fullName>
    </recommendedName>
</protein>
<dbReference type="PANTHER" id="PTHR33498:SF1">
    <property type="entry name" value="TRANSPOSASE FOR INSERTION SEQUENCE ELEMENT IS1557"/>
    <property type="match status" value="1"/>
</dbReference>
<gene>
    <name evidence="2" type="ORF">MPAN_016890</name>
</gene>
<accession>A0A7U9XVB8</accession>
<keyword evidence="3" id="KW-1185">Reference proteome</keyword>
<sequence length="329" mass="39631">MYTKTLILEYLLDPTHTYASASKLYHVSDKSVINIFDYHVQPRRLKLPAYISMDEFYVSQKSKYKYACMLIDFKSNKVIDIYITRHKRYLIEQFSRISQVERDQVKGFTIDMWDSYKQVINLAFPKAKVAVDSFHVIKQLNEAMKQIRLDVMHKYNKHTSSLEANDMYYYMLKKFHYFFLRDYEGIYSGPIHIAKLNVYWRKEDILHYLLSIDDLLYEAYKLKEAYRTFNKSALYDTCELELEQLTKEFRHFDHPAFRSFGRTLYKWKLEIKNSFIRVEGRRLSNGKIEKTNSKVKTILKSSNGIKNFDRLKRRIIYSVNQDVPIRYKI</sequence>
<dbReference type="KEGG" id="manr:MPAN_016890"/>
<dbReference type="InterPro" id="IPR047951">
    <property type="entry name" value="Transpos_ISL3"/>
</dbReference>
<evidence type="ECO:0000259" key="1">
    <source>
        <dbReference type="Pfam" id="PF01610"/>
    </source>
</evidence>
<dbReference type="EMBL" id="AP024412">
    <property type="protein sequence ID" value="BCR36796.1"/>
    <property type="molecule type" value="Genomic_DNA"/>
</dbReference>
<dbReference type="Pfam" id="PF01610">
    <property type="entry name" value="DDE_Tnp_ISL3"/>
    <property type="match status" value="1"/>
</dbReference>
<name>A0A7U9XVB8_9MOLU</name>
<dbReference type="InterPro" id="IPR002560">
    <property type="entry name" value="Transposase_DDE"/>
</dbReference>
<reference evidence="2" key="1">
    <citation type="submission" date="2021-01" db="EMBL/GenBank/DDBJ databases">
        <title>Draft genome sequence of Acholeplasmataceae bacterium strain Mahy22.</title>
        <authorList>
            <person name="Watanabe M."/>
            <person name="Kojima H."/>
            <person name="Fukui M."/>
        </authorList>
    </citation>
    <scope>NUCLEOTIDE SEQUENCE</scope>
    <source>
        <strain evidence="2">Mahy22</strain>
    </source>
</reference>
<proteinExistence type="predicted"/>
<organism evidence="2 3">
    <name type="scientific">Mariniplasma anaerobium</name>
    <dbReference type="NCBI Taxonomy" id="2735436"/>
    <lineage>
        <taxon>Bacteria</taxon>
        <taxon>Bacillati</taxon>
        <taxon>Mycoplasmatota</taxon>
        <taxon>Mollicutes</taxon>
        <taxon>Acholeplasmatales</taxon>
        <taxon>Acholeplasmataceae</taxon>
        <taxon>Mariniplasma</taxon>
    </lineage>
</organism>
<dbReference type="PANTHER" id="PTHR33498">
    <property type="entry name" value="TRANSPOSASE FOR INSERTION SEQUENCE ELEMENT IS1557"/>
    <property type="match status" value="1"/>
</dbReference>
<dbReference type="AlphaFoldDB" id="A0A7U9XVB8"/>
<dbReference type="Proteomes" id="UP000620133">
    <property type="component" value="Chromosome"/>
</dbReference>